<evidence type="ECO:0000256" key="5">
    <source>
        <dbReference type="ARBA" id="ARBA00022475"/>
    </source>
</evidence>
<dbReference type="GO" id="GO:0015421">
    <property type="term" value="F:ABC-type oligopeptide transporter activity"/>
    <property type="evidence" value="ECO:0007669"/>
    <property type="project" value="TreeGrafter"/>
</dbReference>
<dbReference type="PANTHER" id="PTHR43394:SF1">
    <property type="entry name" value="ATP-BINDING CASSETTE SUB-FAMILY B MEMBER 10, MITOCHONDRIAL"/>
    <property type="match status" value="1"/>
</dbReference>
<evidence type="ECO:0000256" key="6">
    <source>
        <dbReference type="ARBA" id="ARBA00022692"/>
    </source>
</evidence>
<dbReference type="PROSITE" id="PS50929">
    <property type="entry name" value="ABC_TM1F"/>
    <property type="match status" value="1"/>
</dbReference>
<dbReference type="EMBL" id="JOKG01000007">
    <property type="protein sequence ID" value="KEQ11390.1"/>
    <property type="molecule type" value="Genomic_DNA"/>
</dbReference>
<feature type="domain" description="ABC transmembrane type-1" evidence="15">
    <location>
        <begin position="19"/>
        <end position="303"/>
    </location>
</feature>
<keyword evidence="4" id="KW-0813">Transport</keyword>
<comment type="catalytic activity">
    <reaction evidence="11">
        <text>ATP + H2O + xenobioticSide 1 = ADP + phosphate + xenobioticSide 2.</text>
        <dbReference type="EC" id="7.6.2.2"/>
    </reaction>
</comment>
<dbReference type="GO" id="GO:0005886">
    <property type="term" value="C:plasma membrane"/>
    <property type="evidence" value="ECO:0007669"/>
    <property type="project" value="UniProtKB-SubCell"/>
</dbReference>
<organism evidence="16 17">
    <name type="scientific">Endozoicomonas montiporae</name>
    <dbReference type="NCBI Taxonomy" id="1027273"/>
    <lineage>
        <taxon>Bacteria</taxon>
        <taxon>Pseudomonadati</taxon>
        <taxon>Pseudomonadota</taxon>
        <taxon>Gammaproteobacteria</taxon>
        <taxon>Oceanospirillales</taxon>
        <taxon>Endozoicomonadaceae</taxon>
        <taxon>Endozoicomonas</taxon>
    </lineage>
</organism>
<dbReference type="Gene3D" id="3.40.50.300">
    <property type="entry name" value="P-loop containing nucleotide triphosphate hydrolases"/>
    <property type="match status" value="1"/>
</dbReference>
<evidence type="ECO:0000259" key="15">
    <source>
        <dbReference type="PROSITE" id="PS50929"/>
    </source>
</evidence>
<dbReference type="FunFam" id="1.20.1560.10:FF:000011">
    <property type="entry name" value="Multidrug ABC transporter ATP-binding protein"/>
    <property type="match status" value="1"/>
</dbReference>
<feature type="transmembrane region" description="Helical" evidence="13">
    <location>
        <begin position="56"/>
        <end position="77"/>
    </location>
</feature>
<reference evidence="16 17" key="1">
    <citation type="submission" date="2014-06" db="EMBL/GenBank/DDBJ databases">
        <title>Whole Genome Sequences of Three Symbiotic Endozoicomonas Bacteria.</title>
        <authorList>
            <person name="Neave M.J."/>
            <person name="Apprill A."/>
            <person name="Voolstra C.R."/>
        </authorList>
    </citation>
    <scope>NUCLEOTIDE SEQUENCE [LARGE SCALE GENOMIC DNA]</scope>
    <source>
        <strain evidence="16 17">LMG 24815</strain>
    </source>
</reference>
<dbReference type="InterPro" id="IPR003439">
    <property type="entry name" value="ABC_transporter-like_ATP-bd"/>
</dbReference>
<dbReference type="GO" id="GO:0008559">
    <property type="term" value="F:ABC-type xenobiotic transporter activity"/>
    <property type="evidence" value="ECO:0007669"/>
    <property type="project" value="UniProtKB-EC"/>
</dbReference>
<dbReference type="InterPro" id="IPR027417">
    <property type="entry name" value="P-loop_NTPase"/>
</dbReference>
<keyword evidence="5" id="KW-1003">Cell membrane</keyword>
<dbReference type="SMART" id="SM00382">
    <property type="entry name" value="AAA"/>
    <property type="match status" value="1"/>
</dbReference>
<feature type="domain" description="ABC transporter" evidence="14">
    <location>
        <begin position="338"/>
        <end position="572"/>
    </location>
</feature>
<keyword evidence="8 16" id="KW-0067">ATP-binding</keyword>
<dbReference type="PANTHER" id="PTHR43394">
    <property type="entry name" value="ATP-DEPENDENT PERMEASE MDL1, MITOCHONDRIAL"/>
    <property type="match status" value="1"/>
</dbReference>
<dbReference type="InterPro" id="IPR017871">
    <property type="entry name" value="ABC_transporter-like_CS"/>
</dbReference>
<dbReference type="InterPro" id="IPR039421">
    <property type="entry name" value="Type_1_exporter"/>
</dbReference>
<dbReference type="CDD" id="cd18541">
    <property type="entry name" value="ABC_6TM_TmrB_like"/>
    <property type="match status" value="1"/>
</dbReference>
<feature type="transmembrane region" description="Helical" evidence="13">
    <location>
        <begin position="280"/>
        <end position="301"/>
    </location>
</feature>
<comment type="similarity">
    <text evidence="2">Belongs to the ABC transporter superfamily. Drug exporter-2 (TC 3.A.1.117) family.</text>
</comment>
<evidence type="ECO:0000313" key="17">
    <source>
        <dbReference type="Proteomes" id="UP000028006"/>
    </source>
</evidence>
<evidence type="ECO:0000256" key="7">
    <source>
        <dbReference type="ARBA" id="ARBA00022741"/>
    </source>
</evidence>
<accession>A0A081MYW7</accession>
<dbReference type="InterPro" id="IPR011527">
    <property type="entry name" value="ABC1_TM_dom"/>
</dbReference>
<keyword evidence="17" id="KW-1185">Reference proteome</keyword>
<feature type="transmembrane region" description="Helical" evidence="13">
    <location>
        <begin position="248"/>
        <end position="268"/>
    </location>
</feature>
<keyword evidence="9 13" id="KW-1133">Transmembrane helix</keyword>
<comment type="caution">
    <text evidence="16">The sequence shown here is derived from an EMBL/GenBank/DDBJ whole genome shotgun (WGS) entry which is preliminary data.</text>
</comment>
<dbReference type="SUPFAM" id="SSF52540">
    <property type="entry name" value="P-loop containing nucleoside triphosphate hydrolases"/>
    <property type="match status" value="1"/>
</dbReference>
<dbReference type="GO" id="GO:0005524">
    <property type="term" value="F:ATP binding"/>
    <property type="evidence" value="ECO:0007669"/>
    <property type="project" value="UniProtKB-KW"/>
</dbReference>
<evidence type="ECO:0000256" key="8">
    <source>
        <dbReference type="ARBA" id="ARBA00022840"/>
    </source>
</evidence>
<evidence type="ECO:0000313" key="16">
    <source>
        <dbReference type="EMBL" id="KEQ11390.1"/>
    </source>
</evidence>
<dbReference type="eggNOG" id="COG1132">
    <property type="taxonomic scope" value="Bacteria"/>
</dbReference>
<evidence type="ECO:0000256" key="13">
    <source>
        <dbReference type="SAM" id="Phobius"/>
    </source>
</evidence>
<dbReference type="EC" id="7.6.2.2" evidence="3"/>
<dbReference type="FunFam" id="3.40.50.300:FF:000221">
    <property type="entry name" value="Multidrug ABC transporter ATP-binding protein"/>
    <property type="match status" value="1"/>
</dbReference>
<evidence type="ECO:0000256" key="10">
    <source>
        <dbReference type="ARBA" id="ARBA00023136"/>
    </source>
</evidence>
<dbReference type="PROSITE" id="PS50893">
    <property type="entry name" value="ABC_TRANSPORTER_2"/>
    <property type="match status" value="1"/>
</dbReference>
<dbReference type="Gene3D" id="1.20.1560.10">
    <property type="entry name" value="ABC transporter type 1, transmembrane domain"/>
    <property type="match status" value="1"/>
</dbReference>
<name>A0A081MYW7_9GAMM</name>
<evidence type="ECO:0000259" key="14">
    <source>
        <dbReference type="PROSITE" id="PS50893"/>
    </source>
</evidence>
<comment type="subcellular location">
    <subcellularLocation>
        <location evidence="1">Cell membrane</location>
        <topology evidence="1">Multi-pass membrane protein</topology>
    </subcellularLocation>
</comment>
<dbReference type="GO" id="GO:0016887">
    <property type="term" value="F:ATP hydrolysis activity"/>
    <property type="evidence" value="ECO:0007669"/>
    <property type="project" value="InterPro"/>
</dbReference>
<keyword evidence="10 13" id="KW-0472">Membrane</keyword>
<evidence type="ECO:0000256" key="11">
    <source>
        <dbReference type="ARBA" id="ARBA00034018"/>
    </source>
</evidence>
<dbReference type="PROSITE" id="PS00211">
    <property type="entry name" value="ABC_TRANSPORTER_1"/>
    <property type="match status" value="1"/>
</dbReference>
<dbReference type="AlphaFoldDB" id="A0A081MYW7"/>
<gene>
    <name evidence="16" type="ORF">GZ77_25095</name>
</gene>
<dbReference type="Proteomes" id="UP000028006">
    <property type="component" value="Unassembled WGS sequence"/>
</dbReference>
<dbReference type="RefSeq" id="WP_034879623.1">
    <property type="nucleotide sequence ID" value="NZ_JOKG01000007.1"/>
</dbReference>
<keyword evidence="6 13" id="KW-0812">Transmembrane</keyword>
<dbReference type="Pfam" id="PF00005">
    <property type="entry name" value="ABC_tran"/>
    <property type="match status" value="1"/>
</dbReference>
<sequence>MKLLWKMRFILRDYWKHYLLAFISLQAVAVLNQLPPWLIGRVVDEITLDGLTTQELMMYIAGIMVIAIAIYGLRYVWRSLLYGASIDLVRSQRDRLFAHFTRMSPDFYQKHTAGDLMAHATNDLNAVEESAGGGIMTLVDSVIAGFTVLAAMVFAVSGKLTLLVLIPFPILIWATGKYGTTMHKTFGRAQASFSNLNEEARETVTGIRAVRAHELNKRQEQRFHELSRETVAANQKVARIESIFGPTINLFFGLSFVIALMGGAWLIQQGEMTLGLLTSFTLYLGQLLSPMMQFGWQFSVFQRGNASWSRLESLFNQKPSVSDAPDAVEAPANHDLAFDIQSFHYPMADTPVLSNIKLQAPAGSFIGITGRTGGGKSSLFRLLQRQFNLDSGSAITLGGIAIDQIQLKSLRSQMAWVPQEPMLFSGTIAENIAMSKPDASREEIEQAARLAAVHEDITRFTDSYNTILGENGINLSGGQKQRVAFARALLSNANILLLDDAFSALDMKTEATILKNLSAYKNRKTILLITQRLPELITADHILVIDEGTIKEQGTHDELLDRPEWYARIFKQQARTLLMENKDTIDSRSFNDSSTLVSA</sequence>
<protein>
    <recommendedName>
        <fullName evidence="12">Multidrug resistance-like ATP-binding protein MdlA</fullName>
        <ecNumber evidence="3">7.6.2.2</ecNumber>
    </recommendedName>
</protein>
<evidence type="ECO:0000256" key="3">
    <source>
        <dbReference type="ARBA" id="ARBA00012191"/>
    </source>
</evidence>
<evidence type="ECO:0000256" key="4">
    <source>
        <dbReference type="ARBA" id="ARBA00022448"/>
    </source>
</evidence>
<evidence type="ECO:0000256" key="9">
    <source>
        <dbReference type="ARBA" id="ARBA00022989"/>
    </source>
</evidence>
<evidence type="ECO:0000256" key="2">
    <source>
        <dbReference type="ARBA" id="ARBA00006526"/>
    </source>
</evidence>
<feature type="transmembrane region" description="Helical" evidence="13">
    <location>
        <begin position="162"/>
        <end position="180"/>
    </location>
</feature>
<dbReference type="Pfam" id="PF00664">
    <property type="entry name" value="ABC_membrane"/>
    <property type="match status" value="1"/>
</dbReference>
<dbReference type="SUPFAM" id="SSF90123">
    <property type="entry name" value="ABC transporter transmembrane region"/>
    <property type="match status" value="1"/>
</dbReference>
<evidence type="ECO:0000256" key="12">
    <source>
        <dbReference type="ARBA" id="ARBA00074518"/>
    </source>
</evidence>
<dbReference type="InterPro" id="IPR003593">
    <property type="entry name" value="AAA+_ATPase"/>
</dbReference>
<evidence type="ECO:0000256" key="1">
    <source>
        <dbReference type="ARBA" id="ARBA00004651"/>
    </source>
</evidence>
<keyword evidence="7" id="KW-0547">Nucleotide-binding</keyword>
<dbReference type="InterPro" id="IPR036640">
    <property type="entry name" value="ABC1_TM_sf"/>
</dbReference>
<proteinExistence type="inferred from homology"/>